<reference evidence="4" key="1">
    <citation type="submission" date="2023-07" db="EMBL/GenBank/DDBJ databases">
        <title>Conexibacter stalactiti sp. nov., isolated from stalactites in a lava cave and emended description of the genus Conexibacter.</title>
        <authorList>
            <person name="Lee S.D."/>
        </authorList>
    </citation>
    <scope>NUCLEOTIDE SEQUENCE [LARGE SCALE GENOMIC DNA]</scope>
    <source>
        <strain evidence="4">KCTC 39840</strain>
    </source>
</reference>
<feature type="signal peptide" evidence="2">
    <location>
        <begin position="1"/>
        <end position="30"/>
    </location>
</feature>
<keyword evidence="2" id="KW-0732">Signal</keyword>
<keyword evidence="4" id="KW-1185">Reference proteome</keyword>
<dbReference type="Proteomes" id="UP001284601">
    <property type="component" value="Unassembled WGS sequence"/>
</dbReference>
<evidence type="ECO:0000313" key="3">
    <source>
        <dbReference type="EMBL" id="MDW5594711.1"/>
    </source>
</evidence>
<sequence length="416" mass="43807">MHSFARRAGLPLLALGAAALPAAAPAFATAATTAPAASTAATTAPYELSVELARADARMRELRLTARCPSGCTLRLRTLSLSPYKTRGGVEQLQSPLPQTLSGGRRAAPGKTVVLRVPVSPSLSGAASGALQAGQAVVAGVVVEVGTADGNTYTVAPQAVVRTASTPAPFPETRTTRSTVVRLPKVKPGDLIPYWVTIRGTQRSSWRYDRGEQRGSCTVIANGSGTQQLKFRTVRPFSIVQGQWEVGRTDDPSISAGKEHGYGGAYIPVKVDAVRDSGANTGVSGDCDGTSGGEGRPAPACERSGSKIFHFHPFMVDRGTLYVSTTFGGADDDVPGQKPDCPVEHSDQVAHPLQVLPLEHEGDGHPNSDLTKGMKPGSGDAPGLVIERFKKTRSERIDGGTLTTTTRFELTFRRKR</sequence>
<dbReference type="EMBL" id="JAWSTH010000021">
    <property type="protein sequence ID" value="MDW5594711.1"/>
    <property type="molecule type" value="Genomic_DNA"/>
</dbReference>
<accession>A0ABU4HN22</accession>
<gene>
    <name evidence="3" type="ORF">R7226_10210</name>
</gene>
<evidence type="ECO:0000256" key="2">
    <source>
        <dbReference type="SAM" id="SignalP"/>
    </source>
</evidence>
<name>A0ABU4HN22_9ACTN</name>
<organism evidence="3 4">
    <name type="scientific">Conexibacter stalactiti</name>
    <dbReference type="NCBI Taxonomy" id="1940611"/>
    <lineage>
        <taxon>Bacteria</taxon>
        <taxon>Bacillati</taxon>
        <taxon>Actinomycetota</taxon>
        <taxon>Thermoleophilia</taxon>
        <taxon>Solirubrobacterales</taxon>
        <taxon>Conexibacteraceae</taxon>
        <taxon>Conexibacter</taxon>
    </lineage>
</organism>
<reference evidence="3 4" key="2">
    <citation type="submission" date="2023-10" db="EMBL/GenBank/DDBJ databases">
        <authorList>
            <person name="Han X.F."/>
        </authorList>
    </citation>
    <scope>NUCLEOTIDE SEQUENCE [LARGE SCALE GENOMIC DNA]</scope>
    <source>
        <strain evidence="3 4">KCTC 39840</strain>
    </source>
</reference>
<evidence type="ECO:0000256" key="1">
    <source>
        <dbReference type="SAM" id="MobiDB-lite"/>
    </source>
</evidence>
<feature type="region of interest" description="Disordered" evidence="1">
    <location>
        <begin position="360"/>
        <end position="381"/>
    </location>
</feature>
<proteinExistence type="predicted"/>
<protein>
    <submittedName>
        <fullName evidence="3">Uncharacterized protein</fullName>
    </submittedName>
</protein>
<dbReference type="RefSeq" id="WP_318597012.1">
    <property type="nucleotide sequence ID" value="NZ_JAWSTH010000021.1"/>
</dbReference>
<comment type="caution">
    <text evidence="3">The sequence shown here is derived from an EMBL/GenBank/DDBJ whole genome shotgun (WGS) entry which is preliminary data.</text>
</comment>
<feature type="chain" id="PRO_5045961443" evidence="2">
    <location>
        <begin position="31"/>
        <end position="416"/>
    </location>
</feature>
<evidence type="ECO:0000313" key="4">
    <source>
        <dbReference type="Proteomes" id="UP001284601"/>
    </source>
</evidence>